<keyword evidence="4" id="KW-1185">Reference proteome</keyword>
<evidence type="ECO:0000313" key="3">
    <source>
        <dbReference type="EMBL" id="MBP1927159.1"/>
    </source>
</evidence>
<feature type="transmembrane region" description="Helical" evidence="1">
    <location>
        <begin position="21"/>
        <end position="47"/>
    </location>
</feature>
<keyword evidence="1" id="KW-0812">Transmembrane</keyword>
<dbReference type="Gene3D" id="1.10.287.70">
    <property type="match status" value="1"/>
</dbReference>
<dbReference type="RefSeq" id="WP_209512872.1">
    <property type="nucleotide sequence ID" value="NZ_JAGGKS010000010.1"/>
</dbReference>
<feature type="transmembrane region" description="Helical" evidence="1">
    <location>
        <begin position="93"/>
        <end position="110"/>
    </location>
</feature>
<feature type="transmembrane region" description="Helical" evidence="1">
    <location>
        <begin position="59"/>
        <end position="81"/>
    </location>
</feature>
<protein>
    <recommendedName>
        <fullName evidence="2">Potassium channel domain-containing protein</fullName>
    </recommendedName>
</protein>
<evidence type="ECO:0000256" key="1">
    <source>
        <dbReference type="SAM" id="Phobius"/>
    </source>
</evidence>
<organism evidence="3 4">
    <name type="scientific">Sedimentibacter acidaminivorans</name>
    <dbReference type="NCBI Taxonomy" id="913099"/>
    <lineage>
        <taxon>Bacteria</taxon>
        <taxon>Bacillati</taxon>
        <taxon>Bacillota</taxon>
        <taxon>Tissierellia</taxon>
        <taxon>Sedimentibacter</taxon>
    </lineage>
</organism>
<dbReference type="PANTHER" id="PTHR11767:SF102">
    <property type="entry name" value="INWARDLY RECTIFYING POTASSIUM CHANNEL 1, ISOFORM F"/>
    <property type="match status" value="1"/>
</dbReference>
<evidence type="ECO:0000313" key="4">
    <source>
        <dbReference type="Proteomes" id="UP001519342"/>
    </source>
</evidence>
<proteinExistence type="predicted"/>
<dbReference type="InterPro" id="IPR013099">
    <property type="entry name" value="K_chnl_dom"/>
</dbReference>
<dbReference type="SUPFAM" id="SSF81324">
    <property type="entry name" value="Voltage-gated potassium channels"/>
    <property type="match status" value="1"/>
</dbReference>
<dbReference type="EMBL" id="JAGGKS010000010">
    <property type="protein sequence ID" value="MBP1927159.1"/>
    <property type="molecule type" value="Genomic_DNA"/>
</dbReference>
<dbReference type="Proteomes" id="UP001519342">
    <property type="component" value="Unassembled WGS sequence"/>
</dbReference>
<reference evidence="3 4" key="1">
    <citation type="submission" date="2021-03" db="EMBL/GenBank/DDBJ databases">
        <title>Genomic Encyclopedia of Type Strains, Phase IV (KMG-IV): sequencing the most valuable type-strain genomes for metagenomic binning, comparative biology and taxonomic classification.</title>
        <authorList>
            <person name="Goeker M."/>
        </authorList>
    </citation>
    <scope>NUCLEOTIDE SEQUENCE [LARGE SCALE GENOMIC DNA]</scope>
    <source>
        <strain evidence="3 4">DSM 24004</strain>
    </source>
</reference>
<dbReference type="InterPro" id="IPR016449">
    <property type="entry name" value="K_chnl_inward-rec_Kir"/>
</dbReference>
<name>A0ABS4GHN1_9FIRM</name>
<evidence type="ECO:0000259" key="2">
    <source>
        <dbReference type="Pfam" id="PF07885"/>
    </source>
</evidence>
<comment type="caution">
    <text evidence="3">The sequence shown here is derived from an EMBL/GenBank/DDBJ whole genome shotgun (WGS) entry which is preliminary data.</text>
</comment>
<sequence>MKFRYPRRSNYGWVSEIRKQNFIMVLAKLLSFYLSINLFFAIIYYANKVLINGTGFFDYIYFSFVTSLAIGYGDFVPVNFVGKVLIIMHSCMSTMYFALMVSVLSIKMFYPGDSIKFSKKIIYNKETDMIIFRVINTNREALINPEVRISVTEHNVGDDIAGVFNIVEDCDITYLGRHDYSYTFKNSFANFNLMKEANKANEYNKQLKSFKSRFRVNISITGSYGLQQIAIYKKYFADDIVIGKSYKPITYNEEGYRKKGGIRYFKIKNFWEDFESVESINDRE</sequence>
<keyword evidence="1" id="KW-0472">Membrane</keyword>
<dbReference type="PANTHER" id="PTHR11767">
    <property type="entry name" value="INWARD RECTIFIER POTASSIUM CHANNEL"/>
    <property type="match status" value="1"/>
</dbReference>
<keyword evidence="1" id="KW-1133">Transmembrane helix</keyword>
<dbReference type="Pfam" id="PF07885">
    <property type="entry name" value="Ion_trans_2"/>
    <property type="match status" value="1"/>
</dbReference>
<accession>A0ABS4GHN1</accession>
<feature type="domain" description="Potassium channel" evidence="2">
    <location>
        <begin position="35"/>
        <end position="108"/>
    </location>
</feature>
<gene>
    <name evidence="3" type="ORF">J2Z76_003032</name>
</gene>